<dbReference type="WBParaSite" id="maker-unitig_32518-snap-gene-0.2-mRNA-1">
    <property type="protein sequence ID" value="maker-unitig_32518-snap-gene-0.2-mRNA-1"/>
    <property type="gene ID" value="maker-unitig_32518-snap-gene-0.2"/>
</dbReference>
<dbReference type="AlphaFoldDB" id="A0A1I8FFD5"/>
<evidence type="ECO:0000313" key="4">
    <source>
        <dbReference type="WBParaSite" id="maker-unitig_32518-snap-gene-0.2-mRNA-1"/>
    </source>
</evidence>
<proteinExistence type="predicted"/>
<evidence type="ECO:0000313" key="3">
    <source>
        <dbReference type="Proteomes" id="UP000095280"/>
    </source>
</evidence>
<organism evidence="3 4">
    <name type="scientific">Macrostomum lignano</name>
    <dbReference type="NCBI Taxonomy" id="282301"/>
    <lineage>
        <taxon>Eukaryota</taxon>
        <taxon>Metazoa</taxon>
        <taxon>Spiralia</taxon>
        <taxon>Lophotrochozoa</taxon>
        <taxon>Platyhelminthes</taxon>
        <taxon>Rhabditophora</taxon>
        <taxon>Macrostomorpha</taxon>
        <taxon>Macrostomida</taxon>
        <taxon>Macrostomidae</taxon>
        <taxon>Macrostomum</taxon>
    </lineage>
</organism>
<feature type="region of interest" description="Disordered" evidence="1">
    <location>
        <begin position="24"/>
        <end position="43"/>
    </location>
</feature>
<dbReference type="PANTHER" id="PTHR12582">
    <property type="entry name" value="NETRIN RECEPTOR UNC5"/>
    <property type="match status" value="1"/>
</dbReference>
<reference evidence="4" key="1">
    <citation type="submission" date="2016-11" db="UniProtKB">
        <authorList>
            <consortium name="WormBaseParasite"/>
        </authorList>
    </citation>
    <scope>IDENTIFICATION</scope>
</reference>
<evidence type="ECO:0000259" key="2">
    <source>
        <dbReference type="Pfam" id="PF17217"/>
    </source>
</evidence>
<accession>A0A1I8FFD5</accession>
<dbReference type="Proteomes" id="UP000095280">
    <property type="component" value="Unplaced"/>
</dbReference>
<dbReference type="InterPro" id="IPR037936">
    <property type="entry name" value="UNC5A-D"/>
</dbReference>
<dbReference type="GO" id="GO:0016020">
    <property type="term" value="C:membrane"/>
    <property type="evidence" value="ECO:0007669"/>
    <property type="project" value="InterPro"/>
</dbReference>
<name>A0A1I8FFD5_9PLAT</name>
<feature type="region of interest" description="Disordered" evidence="1">
    <location>
        <begin position="191"/>
        <end position="215"/>
    </location>
</feature>
<protein>
    <submittedName>
        <fullName evidence="4">UPA domain-containing protein</fullName>
    </submittedName>
</protein>
<feature type="domain" description="UPA" evidence="2">
    <location>
        <begin position="284"/>
        <end position="342"/>
    </location>
</feature>
<dbReference type="PANTHER" id="PTHR12582:SF47">
    <property type="entry name" value="NETRIN RECEPTOR UNC-5"/>
    <property type="match status" value="1"/>
</dbReference>
<dbReference type="Pfam" id="PF17217">
    <property type="entry name" value="UPA"/>
    <property type="match status" value="1"/>
</dbReference>
<keyword evidence="3" id="KW-1185">Reference proteome</keyword>
<dbReference type="InterPro" id="IPR033772">
    <property type="entry name" value="UPA"/>
</dbReference>
<sequence length="472" mass="51395">LWPANVCVDQLAWGSIGARRRPAVPDGVGRCPDSSRQRHRGPKARTTVFLAAVATPGFGSGALADKQTLLSPVVACGPSNTASGACLRAVLRRFFFQHRRQLRATAARRRRLLRRADTADPEDTVDENDDVDELDDCNDGNETGERCPATEQKQKVSGRCLTYEGSYLRRQPSQQSHQHQQLWRELDATTAPRQPGPWRLPPPGTEARPLLPDRPVAGGGNAVKLLRLAAFAASPMQSSPNSACGWHVLPDTPGRAGAALLTEEQGPGRQAGGLAEAAGFSRRRPAAVLQHWIPFAHVWSGGQAGLHCAFGLEHVDPTRQSVSCKIVVYQNHYYNSRQVVHIVSSKNDLPRFRKSAAARRLPQCCLKSSWNSRRSAANCTPAQTPWRAICRLTRRAQLPAAATGGCLVACLAWSGWLGSWSGGRAPLNCLLDLWEARCRRGGSLIELADSLKAHGQQDAACCCLSRSRDSWL</sequence>
<feature type="compositionally biased region" description="Pro residues" evidence="1">
    <location>
        <begin position="194"/>
        <end position="204"/>
    </location>
</feature>
<dbReference type="GO" id="GO:0005042">
    <property type="term" value="F:netrin receptor activity"/>
    <property type="evidence" value="ECO:0007669"/>
    <property type="project" value="InterPro"/>
</dbReference>
<evidence type="ECO:0000256" key="1">
    <source>
        <dbReference type="SAM" id="MobiDB-lite"/>
    </source>
</evidence>